<dbReference type="EMBL" id="CP108313">
    <property type="protein sequence ID" value="WTW67465.1"/>
    <property type="molecule type" value="Genomic_DNA"/>
</dbReference>
<protein>
    <recommendedName>
        <fullName evidence="3">Secreted protein</fullName>
    </recommendedName>
</protein>
<sequence length="205" mass="20251">MRNTLKKIAVTTGVASAAVVLGAVPSMALAATTWTVSPNPAPFTAVSTNTVLSVSGIPLTCPTASAGGSAFSATGNPATVGNITSATFGTTSSPCTSALGPVTPVATTTPAWQLVAQDYTAGVTTGYIKNIQAKLTVLTCSFNVTGEVNAKYTNSTKKLSVSNSSAHQLTVSGATAACAGIVANGSHPTFTGDYSVTGITSIIGT</sequence>
<reference evidence="2" key="1">
    <citation type="submission" date="2022-10" db="EMBL/GenBank/DDBJ databases">
        <title>The complete genomes of actinobacterial strains from the NBC collection.</title>
        <authorList>
            <person name="Joergensen T.S."/>
            <person name="Alvarez Arevalo M."/>
            <person name="Sterndorff E.B."/>
            <person name="Faurdal D."/>
            <person name="Vuksanovic O."/>
            <person name="Mourched A.-S."/>
            <person name="Charusanti P."/>
            <person name="Shaw S."/>
            <person name="Blin K."/>
            <person name="Weber T."/>
        </authorList>
    </citation>
    <scope>NUCLEOTIDE SEQUENCE</scope>
    <source>
        <strain evidence="2">NBC_00008</strain>
    </source>
</reference>
<feature type="chain" id="PRO_5043424024" description="Secreted protein" evidence="1">
    <location>
        <begin position="31"/>
        <end position="205"/>
    </location>
</feature>
<proteinExistence type="predicted"/>
<gene>
    <name evidence="2" type="ORF">OG398_03790</name>
</gene>
<evidence type="ECO:0000313" key="2">
    <source>
        <dbReference type="EMBL" id="WTW67465.1"/>
    </source>
</evidence>
<keyword evidence="1" id="KW-0732">Signal</keyword>
<dbReference type="AlphaFoldDB" id="A0AAU2VJP1"/>
<feature type="signal peptide" evidence="1">
    <location>
        <begin position="1"/>
        <end position="30"/>
    </location>
</feature>
<accession>A0AAU2VJP1</accession>
<organism evidence="2">
    <name type="scientific">Streptomyces sp. NBC_00008</name>
    <dbReference type="NCBI Taxonomy" id="2903610"/>
    <lineage>
        <taxon>Bacteria</taxon>
        <taxon>Bacillati</taxon>
        <taxon>Actinomycetota</taxon>
        <taxon>Actinomycetes</taxon>
        <taxon>Kitasatosporales</taxon>
        <taxon>Streptomycetaceae</taxon>
        <taxon>Streptomyces</taxon>
    </lineage>
</organism>
<name>A0AAU2VJP1_9ACTN</name>
<evidence type="ECO:0000256" key="1">
    <source>
        <dbReference type="SAM" id="SignalP"/>
    </source>
</evidence>
<evidence type="ECO:0008006" key="3">
    <source>
        <dbReference type="Google" id="ProtNLM"/>
    </source>
</evidence>